<protein>
    <submittedName>
        <fullName evidence="1">RCG25479</fullName>
    </submittedName>
</protein>
<dbReference type="Proteomes" id="UP000234681">
    <property type="component" value="Chromosome 8"/>
</dbReference>
<proteinExistence type="predicted"/>
<dbReference type="AlphaFoldDB" id="A6I3L3"/>
<accession>A6I3L3</accession>
<dbReference type="EMBL" id="CH473954">
    <property type="protein sequence ID" value="EDL77014.1"/>
    <property type="molecule type" value="Genomic_DNA"/>
</dbReference>
<gene>
    <name evidence="1" type="ORF">rCG_25479</name>
</gene>
<reference evidence="1 2" key="1">
    <citation type="submission" date="2005-09" db="EMBL/GenBank/DDBJ databases">
        <authorList>
            <person name="Mural R.J."/>
            <person name="Li P.W."/>
            <person name="Adams M.D."/>
            <person name="Amanatides P.G."/>
            <person name="Baden-Tillson H."/>
            <person name="Barnstead M."/>
            <person name="Chin S.H."/>
            <person name="Dew I."/>
            <person name="Evans C.A."/>
            <person name="Ferriera S."/>
            <person name="Flanigan M."/>
            <person name="Fosler C."/>
            <person name="Glodek A."/>
            <person name="Gu Z."/>
            <person name="Holt R.A."/>
            <person name="Jennings D."/>
            <person name="Kraft C.L."/>
            <person name="Lu F."/>
            <person name="Nguyen T."/>
            <person name="Nusskern D.R."/>
            <person name="Pfannkoch C.M."/>
            <person name="Sitter C."/>
            <person name="Sutton G.G."/>
            <person name="Venter J.C."/>
            <person name="Wang Z."/>
            <person name="Woodage T."/>
            <person name="Zheng X.H."/>
            <person name="Zhong F."/>
        </authorList>
    </citation>
    <scope>NUCLEOTIDE SEQUENCE [LARGE SCALE GENOMIC DNA]</scope>
    <source>
        <strain>BN</strain>
        <strain evidence="2">Sprague-Dawley</strain>
    </source>
</reference>
<organism evidence="1 2">
    <name type="scientific">Rattus norvegicus</name>
    <name type="common">Rat</name>
    <dbReference type="NCBI Taxonomy" id="10116"/>
    <lineage>
        <taxon>Eukaryota</taxon>
        <taxon>Metazoa</taxon>
        <taxon>Chordata</taxon>
        <taxon>Craniata</taxon>
        <taxon>Vertebrata</taxon>
        <taxon>Euteleostomi</taxon>
        <taxon>Mammalia</taxon>
        <taxon>Eutheria</taxon>
        <taxon>Euarchontoglires</taxon>
        <taxon>Glires</taxon>
        <taxon>Rodentia</taxon>
        <taxon>Myomorpha</taxon>
        <taxon>Muroidea</taxon>
        <taxon>Muridae</taxon>
        <taxon>Murinae</taxon>
        <taxon>Rattus</taxon>
    </lineage>
</organism>
<name>A6I3L3_RAT</name>
<evidence type="ECO:0000313" key="1">
    <source>
        <dbReference type="EMBL" id="EDL77014.1"/>
    </source>
</evidence>
<sequence>MDSIKQSFSTFLMISPFNTIPHVVVTPRHKLFSLLLQSCNFVTLFSCDVNIFGDRGLRKEA</sequence>
<evidence type="ECO:0000313" key="2">
    <source>
        <dbReference type="Proteomes" id="UP000234681"/>
    </source>
</evidence>